<gene>
    <name evidence="5" type="ORF">OIE46_01180</name>
</gene>
<dbReference type="EMBL" id="CP107525">
    <property type="protein sequence ID" value="UZW64683.1"/>
    <property type="molecule type" value="Genomic_DNA"/>
</dbReference>
<proteinExistence type="inferred from homology"/>
<dbReference type="SUPFAM" id="SSF50939">
    <property type="entry name" value="Sialidases"/>
    <property type="match status" value="1"/>
</dbReference>
<comment type="catalytic activity">
    <reaction evidence="1">
        <text>Hydrolysis of alpha-(2-&gt;3)-, alpha-(2-&gt;6)-, alpha-(2-&gt;8)- glycosidic linkages of terminal sialic acid residues in oligosaccharides, glycoproteins, glycolipids, colominic acid and synthetic substrates.</text>
        <dbReference type="EC" id="3.2.1.18"/>
    </reaction>
</comment>
<organism evidence="5 6">
    <name type="scientific">Mycoplasmopsis synoviae</name>
    <name type="common">Mycoplasma synoviae</name>
    <dbReference type="NCBI Taxonomy" id="2109"/>
    <lineage>
        <taxon>Bacteria</taxon>
        <taxon>Bacillati</taxon>
        <taxon>Mycoplasmatota</taxon>
        <taxon>Mycoplasmoidales</taxon>
        <taxon>Metamycoplasmataceae</taxon>
        <taxon>Mycoplasmopsis</taxon>
    </lineage>
</organism>
<reference evidence="5" key="1">
    <citation type="submission" date="2022-10" db="EMBL/GenBank/DDBJ databases">
        <authorList>
            <person name="Wei X."/>
        </authorList>
    </citation>
    <scope>NUCLEOTIDE SEQUENCE</scope>
    <source>
        <strain evidence="5">SD2</strain>
    </source>
</reference>
<dbReference type="EC" id="3.2.1.18" evidence="3"/>
<keyword evidence="4" id="KW-0472">Membrane</keyword>
<protein>
    <recommendedName>
        <fullName evidence="3">exo-alpha-sialidase</fullName>
        <ecNumber evidence="3">3.2.1.18</ecNumber>
    </recommendedName>
</protein>
<feature type="transmembrane region" description="Helical" evidence="4">
    <location>
        <begin position="20"/>
        <end position="47"/>
    </location>
</feature>
<dbReference type="AlphaFoldDB" id="A0AAX3F0S3"/>
<keyword evidence="4" id="KW-0812">Transmembrane</keyword>
<evidence type="ECO:0000256" key="4">
    <source>
        <dbReference type="SAM" id="Phobius"/>
    </source>
</evidence>
<name>A0AAX3F0S3_MYCSY</name>
<dbReference type="PANTHER" id="PTHR10628:SF30">
    <property type="entry name" value="EXO-ALPHA-SIALIDASE"/>
    <property type="match status" value="1"/>
</dbReference>
<dbReference type="PANTHER" id="PTHR10628">
    <property type="entry name" value="SIALIDASE"/>
    <property type="match status" value="1"/>
</dbReference>
<keyword evidence="5" id="KW-0378">Hydrolase</keyword>
<keyword evidence="4" id="KW-1133">Transmembrane helix</keyword>
<dbReference type="Gene3D" id="2.120.10.10">
    <property type="match status" value="2"/>
</dbReference>
<evidence type="ECO:0000256" key="3">
    <source>
        <dbReference type="ARBA" id="ARBA00012733"/>
    </source>
</evidence>
<accession>A0AAX3F0S3</accession>
<dbReference type="InterPro" id="IPR036278">
    <property type="entry name" value="Sialidase_sf"/>
</dbReference>
<evidence type="ECO:0000256" key="2">
    <source>
        <dbReference type="ARBA" id="ARBA00009348"/>
    </source>
</evidence>
<dbReference type="GO" id="GO:0006689">
    <property type="term" value="P:ganglioside catabolic process"/>
    <property type="evidence" value="ECO:0007669"/>
    <property type="project" value="TreeGrafter"/>
</dbReference>
<sequence>MKKTKAQKEQQKKSQFKKRFWFTFTFLVGNLTIISSSLIPLSLKWIWAPLNIEEDLEINIKDDLNGSRFISEINSDNLPEFVNAFFNNKQYSIDDLNLKLVGVNYITGWVYVQASVKPNVKVAKKYQDAVKLFKLEFKNSQVKLFDPNVVTFLIKPENNTKEFTSEFQTREDLESFLNNADNISLSELQDKLNLTFFDKNNVPLNLYTGAVVTLSNPVKFTTASYVMDYKITWQIPVANDVFYGNLYSFSLNGKLNLRLKEINSISSLYSDVDDIDFKKLQSKEIFKNLEEVQNFSTSIETLDQFYNVPDDLVVKGQDFKLRYYVNKTAQIFDDVESFLDNSNLISSGYLTRMTYDDKYKVVISKPNLDTFTKASSETQRKYLQSFKQNKAPVKVTIANTVDRTVEVFYTDFSFNKSPLVNGKYLFFNMSPPGDKFVYYTKDVNSWRIPGVIKTHDNKLIFNADKRVNNKDDRGHLEQDMRVSEDGGKTWSNPQTIVRISAKNTKDGANKGQVIDGTMLEVFDKSINKHKLLYVFGVSSYLHTVHHERTIRDDGNTSGLVNNNKWMLFIDKENQNQKFVAKPITVDGDSNWFKVFKVKNSSGVQWKDIDDKTQLDEANIIIDNSLKNGTITGNVYDNVPSNIFSTFGEPGRNSRSSEISRYISKYSIWDQRWPNDFGRNIMQKNIYFANSRYYFDNILWTFQVESIDGGKTWTNLRNISPFLNRKDEKWYINGVGNGIQLNHQRNSNGDVIAVFPFYLADQIDSRKWLERSKLMATRDGGKTWYEFADYPFELLPPGASESSISEDSKGNLWWLARRSDGRVFTLIKSEDGGKNWKVIFNDKRGIFTRQFIGSTIFNIKALGEKLIFSARNNGGGKIYLVDINNPTTLEPIYTINRGSYGYSTTVTVNENDNYFDVLTFYEVDSPQKGKDINLKRLRVFVVS</sequence>
<comment type="similarity">
    <text evidence="2">Belongs to the glycosyl hydrolase 33 family.</text>
</comment>
<dbReference type="GO" id="GO:0009313">
    <property type="term" value="P:oligosaccharide catabolic process"/>
    <property type="evidence" value="ECO:0007669"/>
    <property type="project" value="TreeGrafter"/>
</dbReference>
<dbReference type="GO" id="GO:0016020">
    <property type="term" value="C:membrane"/>
    <property type="evidence" value="ECO:0007669"/>
    <property type="project" value="TreeGrafter"/>
</dbReference>
<evidence type="ECO:0000313" key="5">
    <source>
        <dbReference type="EMBL" id="UZW64683.1"/>
    </source>
</evidence>
<dbReference type="GO" id="GO:0005737">
    <property type="term" value="C:cytoplasm"/>
    <property type="evidence" value="ECO:0007669"/>
    <property type="project" value="TreeGrafter"/>
</dbReference>
<evidence type="ECO:0000313" key="6">
    <source>
        <dbReference type="Proteomes" id="UP001164481"/>
    </source>
</evidence>
<dbReference type="GO" id="GO:0004308">
    <property type="term" value="F:exo-alpha-sialidase activity"/>
    <property type="evidence" value="ECO:0007669"/>
    <property type="project" value="UniProtKB-EC"/>
</dbReference>
<dbReference type="InterPro" id="IPR026856">
    <property type="entry name" value="Sialidase_fam"/>
</dbReference>
<reference evidence="5" key="2">
    <citation type="submission" date="2022-11" db="EMBL/GenBank/DDBJ databases">
        <title>complete genomes of mycoplasma synoviae ZX313 strain and SD2 strain.</title>
        <authorList>
            <person name="Zhong Q."/>
        </authorList>
    </citation>
    <scope>NUCLEOTIDE SEQUENCE</scope>
    <source>
        <strain evidence="5">SD2</strain>
    </source>
</reference>
<dbReference type="RefSeq" id="WP_154221475.1">
    <property type="nucleotide sequence ID" value="NZ_CP034544.1"/>
</dbReference>
<dbReference type="CDD" id="cd15482">
    <property type="entry name" value="Sialidase_non-viral"/>
    <property type="match status" value="1"/>
</dbReference>
<dbReference type="Proteomes" id="UP001164481">
    <property type="component" value="Chromosome"/>
</dbReference>
<evidence type="ECO:0000256" key="1">
    <source>
        <dbReference type="ARBA" id="ARBA00000427"/>
    </source>
</evidence>